<dbReference type="InterPro" id="IPR023765">
    <property type="entry name" value="SBP_5_CS"/>
</dbReference>
<feature type="domain" description="Solute-binding protein family 5" evidence="4">
    <location>
        <begin position="95"/>
        <end position="455"/>
    </location>
</feature>
<evidence type="ECO:0000313" key="6">
    <source>
        <dbReference type="Proteomes" id="UP000184363"/>
    </source>
</evidence>
<keyword evidence="3" id="KW-0732">Signal</keyword>
<evidence type="ECO:0000256" key="1">
    <source>
        <dbReference type="ARBA" id="ARBA00004193"/>
    </source>
</evidence>
<dbReference type="Gene3D" id="3.40.190.10">
    <property type="entry name" value="Periplasmic binding protein-like II"/>
    <property type="match status" value="1"/>
</dbReference>
<dbReference type="EMBL" id="FRAP01000017">
    <property type="protein sequence ID" value="SHL06842.1"/>
    <property type="molecule type" value="Genomic_DNA"/>
</dbReference>
<dbReference type="PANTHER" id="PTHR30290">
    <property type="entry name" value="PERIPLASMIC BINDING COMPONENT OF ABC TRANSPORTER"/>
    <property type="match status" value="1"/>
</dbReference>
<evidence type="ECO:0000313" key="5">
    <source>
        <dbReference type="EMBL" id="SHL06842.1"/>
    </source>
</evidence>
<proteinExistence type="inferred from homology"/>
<reference evidence="5 6" key="1">
    <citation type="submission" date="2016-11" db="EMBL/GenBank/DDBJ databases">
        <authorList>
            <person name="Jaros S."/>
            <person name="Januszkiewicz K."/>
            <person name="Wedrychowicz H."/>
        </authorList>
    </citation>
    <scope>NUCLEOTIDE SEQUENCE [LARGE SCALE GENOMIC DNA]</scope>
    <source>
        <strain evidence="5 6">DSM 43832</strain>
    </source>
</reference>
<evidence type="ECO:0000256" key="3">
    <source>
        <dbReference type="ARBA" id="ARBA00022729"/>
    </source>
</evidence>
<name>A0A1M6XLE7_PSETH</name>
<dbReference type="STRING" id="1848.SAMN05443637_11771"/>
<dbReference type="PROSITE" id="PS51318">
    <property type="entry name" value="TAT"/>
    <property type="match status" value="1"/>
</dbReference>
<dbReference type="GO" id="GO:0043190">
    <property type="term" value="C:ATP-binding cassette (ABC) transporter complex"/>
    <property type="evidence" value="ECO:0007669"/>
    <property type="project" value="InterPro"/>
</dbReference>
<accession>A0A1M6XLE7</accession>
<comment type="subcellular location">
    <subcellularLocation>
        <location evidence="1">Cell membrane</location>
        <topology evidence="1">Lipid-anchor</topology>
    </subcellularLocation>
</comment>
<dbReference type="GO" id="GO:0042597">
    <property type="term" value="C:periplasmic space"/>
    <property type="evidence" value="ECO:0007669"/>
    <property type="project" value="UniProtKB-ARBA"/>
</dbReference>
<dbReference type="InterPro" id="IPR039424">
    <property type="entry name" value="SBP_5"/>
</dbReference>
<evidence type="ECO:0000259" key="4">
    <source>
        <dbReference type="Pfam" id="PF00496"/>
    </source>
</evidence>
<dbReference type="OrthoDB" id="9796817at2"/>
<dbReference type="InterPro" id="IPR000914">
    <property type="entry name" value="SBP_5_dom"/>
</dbReference>
<gene>
    <name evidence="5" type="ORF">SAMN05443637_11771</name>
</gene>
<sequence>MVEQIGSVGLSRRSLLRAAAMIGATTGVASLMASCGVADGGSSSGDGERSGGTLTLGIDGTSAINDPAFYTTVGDWMAVDCICRGLTFISFETTEVQPDLAESWDISADGTTYTFHLRKGVKFHDGTELTSKDVVASLNRQFNKDDPTLPKGASRPLSSLNATIRAIDDMTVELKLPRPDGTTLARLSDIGGRIISAAALEKYGADIGKNLVGAGPFKFVSATSGQQVVLEAFDEYYKGRPGVDQLVLKQVQDPSTIVSSLISGDISATQFTPFSAAPRLRNDDNVTVYDTPFGFDAIMMLDARKPALKELEVRQAINYAIDRQAIIDQAFFGIAGLPKGYAIPPAQPCYDESLADLSAYDPDKARELVRSVGAEGRTLHIIAASDSWHPKAAQIVKQNLEDVGFKAEIETVEPATYFSRIFDTNGQFHELMIWERNSYVPDPDNMVGAMASPSQAVYSNAASGLGTLAGAEVFDELLYQAKNMPSGPERTKLYSEIQRKWATEYMTLVMLAVATNFTVSGANVKGLNVDALSNFRCFPEGARV</sequence>
<dbReference type="SUPFAM" id="SSF53850">
    <property type="entry name" value="Periplasmic binding protein-like II"/>
    <property type="match status" value="1"/>
</dbReference>
<dbReference type="GO" id="GO:1904680">
    <property type="term" value="F:peptide transmembrane transporter activity"/>
    <property type="evidence" value="ECO:0007669"/>
    <property type="project" value="TreeGrafter"/>
</dbReference>
<dbReference type="PROSITE" id="PS01040">
    <property type="entry name" value="SBP_BACTERIAL_5"/>
    <property type="match status" value="1"/>
</dbReference>
<comment type="similarity">
    <text evidence="2">Belongs to the bacterial solute-binding protein 5 family.</text>
</comment>
<dbReference type="Pfam" id="PF00496">
    <property type="entry name" value="SBP_bac_5"/>
    <property type="match status" value="1"/>
</dbReference>
<dbReference type="GO" id="GO:0015833">
    <property type="term" value="P:peptide transport"/>
    <property type="evidence" value="ECO:0007669"/>
    <property type="project" value="TreeGrafter"/>
</dbReference>
<keyword evidence="6" id="KW-1185">Reference proteome</keyword>
<dbReference type="PANTHER" id="PTHR30290:SF38">
    <property type="entry name" value="D,D-DIPEPTIDE-BINDING PERIPLASMIC PROTEIN DDPA-RELATED"/>
    <property type="match status" value="1"/>
</dbReference>
<dbReference type="PIRSF" id="PIRSF002741">
    <property type="entry name" value="MppA"/>
    <property type="match status" value="1"/>
</dbReference>
<dbReference type="AlphaFoldDB" id="A0A1M6XLE7"/>
<organism evidence="5 6">
    <name type="scientific">Pseudonocardia thermophila</name>
    <dbReference type="NCBI Taxonomy" id="1848"/>
    <lineage>
        <taxon>Bacteria</taxon>
        <taxon>Bacillati</taxon>
        <taxon>Actinomycetota</taxon>
        <taxon>Actinomycetes</taxon>
        <taxon>Pseudonocardiales</taxon>
        <taxon>Pseudonocardiaceae</taxon>
        <taxon>Pseudonocardia</taxon>
    </lineage>
</organism>
<protein>
    <submittedName>
        <fullName evidence="5">Peptide/nickel transport system substrate-binding protein</fullName>
    </submittedName>
</protein>
<evidence type="ECO:0000256" key="2">
    <source>
        <dbReference type="ARBA" id="ARBA00005695"/>
    </source>
</evidence>
<dbReference type="InterPro" id="IPR030678">
    <property type="entry name" value="Peptide/Ni-bd"/>
</dbReference>
<dbReference type="CDD" id="cd00995">
    <property type="entry name" value="PBP2_NikA_DppA_OppA_like"/>
    <property type="match status" value="1"/>
</dbReference>
<dbReference type="InterPro" id="IPR006311">
    <property type="entry name" value="TAT_signal"/>
</dbReference>
<dbReference type="Proteomes" id="UP000184363">
    <property type="component" value="Unassembled WGS sequence"/>
</dbReference>
<dbReference type="Gene3D" id="3.10.105.10">
    <property type="entry name" value="Dipeptide-binding Protein, Domain 3"/>
    <property type="match status" value="1"/>
</dbReference>